<evidence type="ECO:0000256" key="2">
    <source>
        <dbReference type="PROSITE-ProRule" id="PRU00192"/>
    </source>
</evidence>
<dbReference type="InParanoid" id="A0A0L0HUU3"/>
<sequence>MITNVFYPSVIDQVQPDRVLIVGKTVCGYYADQGYSAWYSSAHGNSTSMSGGNTTSTLRPPIIAKRQANNGTTIPGTNATSGTPNTNATTTATLGKPMEMQVGIPLYAANVAFIGIGILGATFLPISRRLIRSSNLFHSDPEANHLTSTLGSVAASSTPGTLQKPKNADSLKRKPTSMTSIPSYYHKAGTKDLEPNLRVTAVGKVPPPVSSNSSRQPTSPQQQSPQQQQQQQQLTVQTSSRPTSPSTAPQTRKPMKSIHNIYTIQCKTCSQTLPLTLASSHTCPPSPSPSSPTLSSASPTSTTFGSLEPLYTQRAKRPYVPVLSDEIRLERNELVRVYEVYEDGWGVGENESGEMGAFPLGCLDSNQIRDRRESLR</sequence>
<dbReference type="AlphaFoldDB" id="A0A0L0HUU3"/>
<feature type="compositionally biased region" description="Low complexity" evidence="3">
    <location>
        <begin position="291"/>
        <end position="303"/>
    </location>
</feature>
<dbReference type="EMBL" id="KQ257450">
    <property type="protein sequence ID" value="KND04629.1"/>
    <property type="molecule type" value="Genomic_DNA"/>
</dbReference>
<dbReference type="GeneID" id="27684079"/>
<reference evidence="6 7" key="1">
    <citation type="submission" date="2009-08" db="EMBL/GenBank/DDBJ databases">
        <title>The Genome Sequence of Spizellomyces punctatus strain DAOM BR117.</title>
        <authorList>
            <consortium name="The Broad Institute Genome Sequencing Platform"/>
            <person name="Russ C."/>
            <person name="Cuomo C."/>
            <person name="Shea T."/>
            <person name="Young S.K."/>
            <person name="Zeng Q."/>
            <person name="Koehrsen M."/>
            <person name="Haas B."/>
            <person name="Borodovsky M."/>
            <person name="Guigo R."/>
            <person name="Alvarado L."/>
            <person name="Berlin A."/>
            <person name="Bochicchio J."/>
            <person name="Borenstein D."/>
            <person name="Chapman S."/>
            <person name="Chen Z."/>
            <person name="Engels R."/>
            <person name="Freedman E."/>
            <person name="Gellesch M."/>
            <person name="Goldberg J."/>
            <person name="Griggs A."/>
            <person name="Gujja S."/>
            <person name="Heiman D."/>
            <person name="Hepburn T."/>
            <person name="Howarth C."/>
            <person name="Jen D."/>
            <person name="Larson L."/>
            <person name="Lewis B."/>
            <person name="Mehta T."/>
            <person name="Park D."/>
            <person name="Pearson M."/>
            <person name="Roberts A."/>
            <person name="Saif S."/>
            <person name="Shenoy N."/>
            <person name="Sisk P."/>
            <person name="Stolte C."/>
            <person name="Sykes S."/>
            <person name="Thomson T."/>
            <person name="Walk T."/>
            <person name="White J."/>
            <person name="Yandava C."/>
            <person name="Burger G."/>
            <person name="Gray M.W."/>
            <person name="Holland P.W.H."/>
            <person name="King N."/>
            <person name="Lang F.B.F."/>
            <person name="Roger A.J."/>
            <person name="Ruiz-Trillo I."/>
            <person name="Lander E."/>
            <person name="Nusbaum C."/>
        </authorList>
    </citation>
    <scope>NUCLEOTIDE SEQUENCE [LARGE SCALE GENOMIC DNA]</scope>
    <source>
        <strain evidence="6 7">DAOM BR117</strain>
    </source>
</reference>
<gene>
    <name evidence="6" type="ORF">SPPG_00346</name>
</gene>
<feature type="domain" description="SH3" evidence="5">
    <location>
        <begin position="308"/>
        <end position="368"/>
    </location>
</feature>
<evidence type="ECO:0000256" key="1">
    <source>
        <dbReference type="ARBA" id="ARBA00022443"/>
    </source>
</evidence>
<dbReference type="InterPro" id="IPR001452">
    <property type="entry name" value="SH3_domain"/>
</dbReference>
<dbReference type="Gene3D" id="2.30.30.40">
    <property type="entry name" value="SH3 Domains"/>
    <property type="match status" value="1"/>
</dbReference>
<feature type="compositionally biased region" description="Polar residues" evidence="3">
    <location>
        <begin position="152"/>
        <end position="161"/>
    </location>
</feature>
<keyword evidence="4" id="KW-1133">Transmembrane helix</keyword>
<dbReference type="InterPro" id="IPR036028">
    <property type="entry name" value="SH3-like_dom_sf"/>
</dbReference>
<dbReference type="SMART" id="SM00326">
    <property type="entry name" value="SH3"/>
    <property type="match status" value="1"/>
</dbReference>
<keyword evidence="4" id="KW-0472">Membrane</keyword>
<protein>
    <recommendedName>
        <fullName evidence="5">SH3 domain-containing protein</fullName>
    </recommendedName>
</protein>
<accession>A0A0L0HUU3</accession>
<name>A0A0L0HUU3_SPIPD</name>
<proteinExistence type="predicted"/>
<dbReference type="SUPFAM" id="SSF50044">
    <property type="entry name" value="SH3-domain"/>
    <property type="match status" value="1"/>
</dbReference>
<dbReference type="VEuPathDB" id="FungiDB:SPPG_00346"/>
<keyword evidence="1 2" id="KW-0728">SH3 domain</keyword>
<dbReference type="Pfam" id="PF14604">
    <property type="entry name" value="SH3_9"/>
    <property type="match status" value="1"/>
</dbReference>
<evidence type="ECO:0000313" key="7">
    <source>
        <dbReference type="Proteomes" id="UP000053201"/>
    </source>
</evidence>
<evidence type="ECO:0000256" key="3">
    <source>
        <dbReference type="SAM" id="MobiDB-lite"/>
    </source>
</evidence>
<evidence type="ECO:0000259" key="5">
    <source>
        <dbReference type="PROSITE" id="PS50002"/>
    </source>
</evidence>
<feature type="compositionally biased region" description="Low complexity" evidence="3">
    <location>
        <begin position="210"/>
        <end position="252"/>
    </location>
</feature>
<dbReference type="OrthoDB" id="5595608at2759"/>
<dbReference type="RefSeq" id="XP_016612668.1">
    <property type="nucleotide sequence ID" value="XM_016748674.1"/>
</dbReference>
<feature type="region of interest" description="Disordered" evidence="3">
    <location>
        <begin position="278"/>
        <end position="309"/>
    </location>
</feature>
<feature type="region of interest" description="Disordered" evidence="3">
    <location>
        <begin position="152"/>
        <end position="256"/>
    </location>
</feature>
<organism evidence="6 7">
    <name type="scientific">Spizellomyces punctatus (strain DAOM BR117)</name>
    <dbReference type="NCBI Taxonomy" id="645134"/>
    <lineage>
        <taxon>Eukaryota</taxon>
        <taxon>Fungi</taxon>
        <taxon>Fungi incertae sedis</taxon>
        <taxon>Chytridiomycota</taxon>
        <taxon>Chytridiomycota incertae sedis</taxon>
        <taxon>Chytridiomycetes</taxon>
        <taxon>Spizellomycetales</taxon>
        <taxon>Spizellomycetaceae</taxon>
        <taxon>Spizellomyces</taxon>
    </lineage>
</organism>
<evidence type="ECO:0000256" key="4">
    <source>
        <dbReference type="SAM" id="Phobius"/>
    </source>
</evidence>
<dbReference type="Proteomes" id="UP000053201">
    <property type="component" value="Unassembled WGS sequence"/>
</dbReference>
<keyword evidence="7" id="KW-1185">Reference proteome</keyword>
<evidence type="ECO:0000313" key="6">
    <source>
        <dbReference type="EMBL" id="KND04629.1"/>
    </source>
</evidence>
<dbReference type="PROSITE" id="PS50002">
    <property type="entry name" value="SH3"/>
    <property type="match status" value="1"/>
</dbReference>
<feature type="transmembrane region" description="Helical" evidence="4">
    <location>
        <begin position="104"/>
        <end position="126"/>
    </location>
</feature>
<keyword evidence="4" id="KW-0812">Transmembrane</keyword>